<evidence type="ECO:0000256" key="1">
    <source>
        <dbReference type="SAM" id="MobiDB-lite"/>
    </source>
</evidence>
<dbReference type="InterPro" id="IPR011665">
    <property type="entry name" value="BRF1_TBP-bd_dom"/>
</dbReference>
<organism evidence="4">
    <name type="scientific">Arabidopsis lyrata subsp. lyrata</name>
    <name type="common">Lyre-leaved rock-cress</name>
    <dbReference type="NCBI Taxonomy" id="81972"/>
    <lineage>
        <taxon>Eukaryota</taxon>
        <taxon>Viridiplantae</taxon>
        <taxon>Streptophyta</taxon>
        <taxon>Embryophyta</taxon>
        <taxon>Tracheophyta</taxon>
        <taxon>Spermatophyta</taxon>
        <taxon>Magnoliopsida</taxon>
        <taxon>eudicotyledons</taxon>
        <taxon>Gunneridae</taxon>
        <taxon>Pentapetalae</taxon>
        <taxon>rosids</taxon>
        <taxon>malvids</taxon>
        <taxon>Brassicales</taxon>
        <taxon>Brassicaceae</taxon>
        <taxon>Camelineae</taxon>
        <taxon>Arabidopsis</taxon>
    </lineage>
</organism>
<dbReference type="STRING" id="81972.D7MGR0"/>
<dbReference type="EMBL" id="GL348719">
    <property type="protein sequence ID" value="EFH44191.1"/>
    <property type="molecule type" value="Genomic_DNA"/>
</dbReference>
<name>D7MGR0_ARALL</name>
<evidence type="ECO:0000259" key="2">
    <source>
        <dbReference type="Pfam" id="PF07741"/>
    </source>
</evidence>
<feature type="domain" description="Brf1 TBP-binding" evidence="2">
    <location>
        <begin position="57"/>
        <end position="145"/>
    </location>
</feature>
<protein>
    <recommendedName>
        <fullName evidence="2">Brf1 TBP-binding domain-containing protein</fullName>
    </recommendedName>
</protein>
<sequence length="230" mass="26117">MVEKSVKKLSSKDVTPVDIISQALLSSKSLARNRKVCGNKGVFPCRQSKGDLAEDLSDISDAEVADNLTNKKEFILKKRAWELMNPEYQKGNYRKVTTGKKKDPANKTAPSKKTSATRTESNAGSENKKRPSLEINYDVLDKLFDPENSPKRAKLDKPVVGDQTEYSKQSSEESLLKPQYSNEEEAEEPDWNEDYSNEDAYRGNEECYGDENLEFEDQDEEEEDNEGVIW</sequence>
<dbReference type="Proteomes" id="UP000008694">
    <property type="component" value="Unassembled WGS sequence"/>
</dbReference>
<evidence type="ECO:0000313" key="4">
    <source>
        <dbReference type="Proteomes" id="UP000008694"/>
    </source>
</evidence>
<dbReference type="Gramene" id="fgenesh1_pg.C_scaffold_7001973">
    <property type="protein sequence ID" value="fgenesh1_pg.C_scaffold_7001973"/>
    <property type="gene ID" value="fgenesh1_pg.C_scaffold_7001973"/>
</dbReference>
<dbReference type="eggNOG" id="ENOG502S8N5">
    <property type="taxonomic scope" value="Eukaryota"/>
</dbReference>
<evidence type="ECO:0000313" key="3">
    <source>
        <dbReference type="EMBL" id="EFH44191.1"/>
    </source>
</evidence>
<dbReference type="Pfam" id="PF07741">
    <property type="entry name" value="BRF1"/>
    <property type="match status" value="1"/>
</dbReference>
<dbReference type="AlphaFoldDB" id="D7MGR0"/>
<feature type="compositionally biased region" description="Acidic residues" evidence="1">
    <location>
        <begin position="207"/>
        <end position="230"/>
    </location>
</feature>
<dbReference type="Gene3D" id="1.20.5.650">
    <property type="entry name" value="Single helix bin"/>
    <property type="match status" value="1"/>
</dbReference>
<reference evidence="4" key="1">
    <citation type="journal article" date="2011" name="Nat. Genet.">
        <title>The Arabidopsis lyrata genome sequence and the basis of rapid genome size change.</title>
        <authorList>
            <person name="Hu T.T."/>
            <person name="Pattyn P."/>
            <person name="Bakker E.G."/>
            <person name="Cao J."/>
            <person name="Cheng J.-F."/>
            <person name="Clark R.M."/>
            <person name="Fahlgren N."/>
            <person name="Fawcett J.A."/>
            <person name="Grimwood J."/>
            <person name="Gundlach H."/>
            <person name="Haberer G."/>
            <person name="Hollister J.D."/>
            <person name="Ossowski S."/>
            <person name="Ottilar R.P."/>
            <person name="Salamov A.A."/>
            <person name="Schneeberger K."/>
            <person name="Spannagl M."/>
            <person name="Wang X."/>
            <person name="Yang L."/>
            <person name="Nasrallah M.E."/>
            <person name="Bergelson J."/>
            <person name="Carrington J.C."/>
            <person name="Gaut B.S."/>
            <person name="Schmutz J."/>
            <person name="Mayer K.F.X."/>
            <person name="Van de Peer Y."/>
            <person name="Grigoriev I.V."/>
            <person name="Nordborg M."/>
            <person name="Weigel D."/>
            <person name="Guo Y.-L."/>
        </authorList>
    </citation>
    <scope>NUCLEOTIDE SEQUENCE [LARGE SCALE GENOMIC DNA]</scope>
    <source>
        <strain evidence="4">cv. MN47</strain>
    </source>
</reference>
<accession>D7MGR0</accession>
<dbReference type="HOGENOM" id="CLU_1301210_0_0_1"/>
<feature type="compositionally biased region" description="Polar residues" evidence="1">
    <location>
        <begin position="108"/>
        <end position="125"/>
    </location>
</feature>
<proteinExistence type="predicted"/>
<feature type="region of interest" description="Disordered" evidence="1">
    <location>
        <begin position="87"/>
        <end position="230"/>
    </location>
</feature>
<feature type="compositionally biased region" description="Acidic residues" evidence="1">
    <location>
        <begin position="182"/>
        <end position="197"/>
    </location>
</feature>
<dbReference type="KEGG" id="aly:9306054"/>
<dbReference type="OrthoDB" id="1435073at2759"/>
<gene>
    <name evidence="3" type="ORF">ARALYDRAFT_354800</name>
</gene>
<keyword evidence="4" id="KW-1185">Reference proteome</keyword>
<feature type="compositionally biased region" description="Basic and acidic residues" evidence="1">
    <location>
        <begin position="139"/>
        <end position="159"/>
    </location>
</feature>